<evidence type="ECO:0000256" key="3">
    <source>
        <dbReference type="ARBA" id="ARBA00022989"/>
    </source>
</evidence>
<feature type="transmembrane region" description="Helical" evidence="5">
    <location>
        <begin position="236"/>
        <end position="258"/>
    </location>
</feature>
<evidence type="ECO:0000256" key="1">
    <source>
        <dbReference type="ARBA" id="ARBA00022448"/>
    </source>
</evidence>
<dbReference type="EMBL" id="CAXAMM010030202">
    <property type="protein sequence ID" value="CAK9066095.1"/>
    <property type="molecule type" value="Genomic_DNA"/>
</dbReference>
<evidence type="ECO:0000313" key="7">
    <source>
        <dbReference type="EMBL" id="CAK9066095.1"/>
    </source>
</evidence>
<proteinExistence type="predicted"/>
<name>A0ABP0NUF3_9DINO</name>
<keyword evidence="8" id="KW-1185">Reference proteome</keyword>
<dbReference type="Pfam" id="PF06472">
    <property type="entry name" value="ABC_membrane_2"/>
    <property type="match status" value="1"/>
</dbReference>
<evidence type="ECO:0000256" key="2">
    <source>
        <dbReference type="ARBA" id="ARBA00022692"/>
    </source>
</evidence>
<accession>A0ABP0NUF3</accession>
<feature type="domain" description="ABC transmembrane type-1" evidence="6">
    <location>
        <begin position="226"/>
        <end position="406"/>
    </location>
</feature>
<sequence length="414" mass="45833">MAQLEKHVVSDPDLAARVRALLQQPFDQALKACPALREYIQNRSDEDAKALEEEFREHWHAEAPLEMRQILEEILDPEVAAANVAATEALLQEKAPTLDQEAFADDLIRCGLVARDPRLSPWPMRPLSASKVRPMLCGSLTHRFGLHRPVAVAPVGASSRSCSRHLSTLPTWLFLLAAILVTIGLPLLMSALRASRAWRGAALGRRNGRSSGGLHAAAHMARRTILDPSKRKRSMAFLLLLFGALALANMAAVAQSYAQRDYMTALAGRDGELFRQKLLWALALLAVMMPARSLAEFAAGGLSQIWRDTLTLGLLNDYFHPKVVYWLRRSGEVADPDMRIAVEAGHFTEMLVLLVRDTFENFLKLIGFLGVVYSISRLLFVVMASYAFFGAFATVKLFGGPLVQLDRNIRAQEA</sequence>
<protein>
    <submittedName>
        <fullName evidence="7">Chloroplastic (ABC transporter ABCD.2) (AtABCD2)</fullName>
    </submittedName>
</protein>
<evidence type="ECO:0000256" key="5">
    <source>
        <dbReference type="SAM" id="Phobius"/>
    </source>
</evidence>
<dbReference type="InterPro" id="IPR050835">
    <property type="entry name" value="ABC_transporter_sub-D"/>
</dbReference>
<dbReference type="InterPro" id="IPR011527">
    <property type="entry name" value="ABC1_TM_dom"/>
</dbReference>
<feature type="non-terminal residue" evidence="7">
    <location>
        <position position="414"/>
    </location>
</feature>
<dbReference type="Proteomes" id="UP001642464">
    <property type="component" value="Unassembled WGS sequence"/>
</dbReference>
<feature type="transmembrane region" description="Helical" evidence="5">
    <location>
        <begin position="365"/>
        <end position="389"/>
    </location>
</feature>
<keyword evidence="2 5" id="KW-0812">Transmembrane</keyword>
<feature type="transmembrane region" description="Helical" evidence="5">
    <location>
        <begin position="278"/>
        <end position="295"/>
    </location>
</feature>
<feature type="transmembrane region" description="Helical" evidence="5">
    <location>
        <begin position="169"/>
        <end position="189"/>
    </location>
</feature>
<evidence type="ECO:0000313" key="8">
    <source>
        <dbReference type="Proteomes" id="UP001642464"/>
    </source>
</evidence>
<evidence type="ECO:0000259" key="6">
    <source>
        <dbReference type="Pfam" id="PF06472"/>
    </source>
</evidence>
<keyword evidence="4 5" id="KW-0472">Membrane</keyword>
<gene>
    <name evidence="7" type="ORF">SCF082_LOCUS33712</name>
</gene>
<organism evidence="7 8">
    <name type="scientific">Durusdinium trenchii</name>
    <dbReference type="NCBI Taxonomy" id="1381693"/>
    <lineage>
        <taxon>Eukaryota</taxon>
        <taxon>Sar</taxon>
        <taxon>Alveolata</taxon>
        <taxon>Dinophyceae</taxon>
        <taxon>Suessiales</taxon>
        <taxon>Symbiodiniaceae</taxon>
        <taxon>Durusdinium</taxon>
    </lineage>
</organism>
<keyword evidence="3 5" id="KW-1133">Transmembrane helix</keyword>
<comment type="caution">
    <text evidence="7">The sequence shown here is derived from an EMBL/GenBank/DDBJ whole genome shotgun (WGS) entry which is preliminary data.</text>
</comment>
<dbReference type="PANTHER" id="PTHR11384">
    <property type="entry name" value="ATP-BINDING CASSETTE, SUB-FAMILY D MEMBER"/>
    <property type="match status" value="1"/>
</dbReference>
<evidence type="ECO:0000256" key="4">
    <source>
        <dbReference type="ARBA" id="ARBA00023136"/>
    </source>
</evidence>
<reference evidence="7 8" key="1">
    <citation type="submission" date="2024-02" db="EMBL/GenBank/DDBJ databases">
        <authorList>
            <person name="Chen Y."/>
            <person name="Shah S."/>
            <person name="Dougan E. K."/>
            <person name="Thang M."/>
            <person name="Chan C."/>
        </authorList>
    </citation>
    <scope>NUCLEOTIDE SEQUENCE [LARGE SCALE GENOMIC DNA]</scope>
</reference>
<keyword evidence="1" id="KW-0813">Transport</keyword>
<dbReference type="PANTHER" id="PTHR11384:SF59">
    <property type="entry name" value="LYSOSOMAL COBALAMIN TRANSPORTER ABCD4"/>
    <property type="match status" value="1"/>
</dbReference>